<dbReference type="CDD" id="cd00867">
    <property type="entry name" value="Trans_IPPS"/>
    <property type="match status" value="1"/>
</dbReference>
<accession>A0A9W9SMD1</accession>
<keyword evidence="3" id="KW-0479">Metal-binding</keyword>
<dbReference type="GO" id="GO:0004659">
    <property type="term" value="F:prenyltransferase activity"/>
    <property type="evidence" value="ECO:0007669"/>
    <property type="project" value="InterPro"/>
</dbReference>
<evidence type="ECO:0000256" key="1">
    <source>
        <dbReference type="ARBA" id="ARBA00005179"/>
    </source>
</evidence>
<evidence type="ECO:0000256" key="3">
    <source>
        <dbReference type="ARBA" id="ARBA00022723"/>
    </source>
</evidence>
<keyword evidence="6" id="KW-1185">Reference proteome</keyword>
<dbReference type="RefSeq" id="XP_056558728.1">
    <property type="nucleotide sequence ID" value="XM_056696516.1"/>
</dbReference>
<comment type="pathway">
    <text evidence="1">Secondary metabolite biosynthesis.</text>
</comment>
<evidence type="ECO:0000256" key="2">
    <source>
        <dbReference type="ARBA" id="ARBA00022679"/>
    </source>
</evidence>
<keyword evidence="4" id="KW-0460">Magnesium</keyword>
<dbReference type="Gene3D" id="1.10.600.10">
    <property type="entry name" value="Farnesyl Diphosphate Synthase"/>
    <property type="match status" value="1"/>
</dbReference>
<dbReference type="PANTHER" id="PTHR12001:SF44">
    <property type="entry name" value="GERANYLGERANYL PYROPHOSPHATE SYNTHASE"/>
    <property type="match status" value="1"/>
</dbReference>
<sequence length="158" mass="18144">MPFLSHKLPSIDDIQDGSILQGMDLSWRDSSTCPTMPEYLKMISNKTGGLFRITIRLMQLESTCSRDNIQLVEILAKLYQIRDDYKNLRSDVYAQQKGVCDDTTEGKFSFFIVHNVQVDPDSKVVRNVLQQKTDDGRIKESVILCLESTHSFQYTEEV</sequence>
<dbReference type="SUPFAM" id="SSF48576">
    <property type="entry name" value="Terpenoid synthases"/>
    <property type="match status" value="1"/>
</dbReference>
<evidence type="ECO:0000313" key="6">
    <source>
        <dbReference type="Proteomes" id="UP001147782"/>
    </source>
</evidence>
<dbReference type="PANTHER" id="PTHR12001">
    <property type="entry name" value="GERANYLGERANYL PYROPHOSPHATE SYNTHASE"/>
    <property type="match status" value="1"/>
</dbReference>
<name>A0A9W9SMD1_9EURO</name>
<evidence type="ECO:0000256" key="4">
    <source>
        <dbReference type="ARBA" id="ARBA00022842"/>
    </source>
</evidence>
<gene>
    <name evidence="5" type="ORF">N7496_003585</name>
</gene>
<dbReference type="EMBL" id="JAPZBS010000002">
    <property type="protein sequence ID" value="KAJ5381157.1"/>
    <property type="molecule type" value="Genomic_DNA"/>
</dbReference>
<dbReference type="AlphaFoldDB" id="A0A9W9SMD1"/>
<dbReference type="GO" id="GO:0008299">
    <property type="term" value="P:isoprenoid biosynthetic process"/>
    <property type="evidence" value="ECO:0007669"/>
    <property type="project" value="InterPro"/>
</dbReference>
<dbReference type="Pfam" id="PF00348">
    <property type="entry name" value="polyprenyl_synt"/>
    <property type="match status" value="1"/>
</dbReference>
<dbReference type="GO" id="GO:0046872">
    <property type="term" value="F:metal ion binding"/>
    <property type="evidence" value="ECO:0007669"/>
    <property type="project" value="UniProtKB-KW"/>
</dbReference>
<proteinExistence type="predicted"/>
<reference evidence="5" key="1">
    <citation type="submission" date="2022-11" db="EMBL/GenBank/DDBJ databases">
        <authorList>
            <person name="Petersen C."/>
        </authorList>
    </citation>
    <scope>NUCLEOTIDE SEQUENCE</scope>
    <source>
        <strain evidence="5">IBT 29864</strain>
    </source>
</reference>
<dbReference type="GO" id="GO:0046165">
    <property type="term" value="P:alcohol biosynthetic process"/>
    <property type="evidence" value="ECO:0007669"/>
    <property type="project" value="UniProtKB-ARBA"/>
</dbReference>
<comment type="caution">
    <text evidence="5">The sequence shown here is derived from an EMBL/GenBank/DDBJ whole genome shotgun (WGS) entry which is preliminary data.</text>
</comment>
<dbReference type="InterPro" id="IPR008949">
    <property type="entry name" value="Isoprenoid_synthase_dom_sf"/>
</dbReference>
<dbReference type="GO" id="GO:0043386">
    <property type="term" value="P:mycotoxin biosynthetic process"/>
    <property type="evidence" value="ECO:0007669"/>
    <property type="project" value="UniProtKB-ARBA"/>
</dbReference>
<dbReference type="GeneID" id="81435693"/>
<organism evidence="5 6">
    <name type="scientific">Penicillium cataractarum</name>
    <dbReference type="NCBI Taxonomy" id="2100454"/>
    <lineage>
        <taxon>Eukaryota</taxon>
        <taxon>Fungi</taxon>
        <taxon>Dikarya</taxon>
        <taxon>Ascomycota</taxon>
        <taxon>Pezizomycotina</taxon>
        <taxon>Eurotiomycetes</taxon>
        <taxon>Eurotiomycetidae</taxon>
        <taxon>Eurotiales</taxon>
        <taxon>Aspergillaceae</taxon>
        <taxon>Penicillium</taxon>
    </lineage>
</organism>
<keyword evidence="2" id="KW-0808">Transferase</keyword>
<dbReference type="Proteomes" id="UP001147782">
    <property type="component" value="Unassembled WGS sequence"/>
</dbReference>
<protein>
    <submittedName>
        <fullName evidence="5">Terpenoid synthase</fullName>
    </submittedName>
</protein>
<dbReference type="OrthoDB" id="6921389at2759"/>
<dbReference type="InterPro" id="IPR000092">
    <property type="entry name" value="Polyprenyl_synt"/>
</dbReference>
<reference evidence="5" key="2">
    <citation type="journal article" date="2023" name="IMA Fungus">
        <title>Comparative genomic study of the Penicillium genus elucidates a diverse pangenome and 15 lateral gene transfer events.</title>
        <authorList>
            <person name="Petersen C."/>
            <person name="Sorensen T."/>
            <person name="Nielsen M.R."/>
            <person name="Sondergaard T.E."/>
            <person name="Sorensen J.L."/>
            <person name="Fitzpatrick D.A."/>
            <person name="Frisvad J.C."/>
            <person name="Nielsen K.L."/>
        </authorList>
    </citation>
    <scope>NUCLEOTIDE SEQUENCE</scope>
    <source>
        <strain evidence="5">IBT 29864</strain>
    </source>
</reference>
<evidence type="ECO:0000313" key="5">
    <source>
        <dbReference type="EMBL" id="KAJ5381157.1"/>
    </source>
</evidence>